<organism evidence="2 3">
    <name type="scientific">Fusarium pseudograminearum (strain CS3096)</name>
    <name type="common">Wheat and barley crown-rot fungus</name>
    <dbReference type="NCBI Taxonomy" id="1028729"/>
    <lineage>
        <taxon>Eukaryota</taxon>
        <taxon>Fungi</taxon>
        <taxon>Dikarya</taxon>
        <taxon>Ascomycota</taxon>
        <taxon>Pezizomycotina</taxon>
        <taxon>Sordariomycetes</taxon>
        <taxon>Hypocreomycetidae</taxon>
        <taxon>Hypocreales</taxon>
        <taxon>Nectriaceae</taxon>
        <taxon>Fusarium</taxon>
    </lineage>
</organism>
<feature type="region of interest" description="Disordered" evidence="1">
    <location>
        <begin position="1"/>
        <end position="21"/>
    </location>
</feature>
<keyword evidence="3" id="KW-1185">Reference proteome</keyword>
<accession>K3VWV7</accession>
<proteinExistence type="predicted"/>
<sequence>MSLRDKRGGQQNEGRLQRRSRTATRLLCSRLAWPELDGE</sequence>
<dbReference type="KEGG" id="fpu:FPSE_11944"/>
<protein>
    <submittedName>
        <fullName evidence="2">Uncharacterized protein</fullName>
    </submittedName>
</protein>
<dbReference type="EMBL" id="AFNW01000614">
    <property type="protein sequence ID" value="EKJ67880.1"/>
    <property type="molecule type" value="Genomic_DNA"/>
</dbReference>
<dbReference type="Proteomes" id="UP000007978">
    <property type="component" value="Chromosome 2"/>
</dbReference>
<name>K3VWV7_FUSPC</name>
<dbReference type="AlphaFoldDB" id="K3VWV7"/>
<dbReference type="HOGENOM" id="CLU_3320126_0_0_1"/>
<evidence type="ECO:0000256" key="1">
    <source>
        <dbReference type="SAM" id="MobiDB-lite"/>
    </source>
</evidence>
<evidence type="ECO:0000313" key="3">
    <source>
        <dbReference type="Proteomes" id="UP000007978"/>
    </source>
</evidence>
<dbReference type="RefSeq" id="XP_009263336.1">
    <property type="nucleotide sequence ID" value="XM_009265061.1"/>
</dbReference>
<dbReference type="GeneID" id="20370561"/>
<gene>
    <name evidence="2" type="ORF">FPSE_11944</name>
</gene>
<evidence type="ECO:0000313" key="2">
    <source>
        <dbReference type="EMBL" id="EKJ67880.1"/>
    </source>
</evidence>
<comment type="caution">
    <text evidence="2">The sequence shown here is derived from an EMBL/GenBank/DDBJ whole genome shotgun (WGS) entry which is preliminary data.</text>
</comment>
<reference evidence="2 3" key="1">
    <citation type="journal article" date="2012" name="PLoS Pathog.">
        <title>Comparative pathogenomics reveals horizontally acquired novel virulence genes in fungi infecting cereal hosts.</title>
        <authorList>
            <person name="Gardiner D.M."/>
            <person name="McDonald M.C."/>
            <person name="Covarelli L."/>
            <person name="Solomon P.S."/>
            <person name="Rusu A.G."/>
            <person name="Marshall M."/>
            <person name="Kazan K."/>
            <person name="Chakraborty S."/>
            <person name="McDonald B.A."/>
            <person name="Manners J.M."/>
        </authorList>
    </citation>
    <scope>NUCLEOTIDE SEQUENCE [LARGE SCALE GENOMIC DNA]</scope>
    <source>
        <strain evidence="2 3">CS3096</strain>
    </source>
</reference>